<dbReference type="InterPro" id="IPR000210">
    <property type="entry name" value="BTB/POZ_dom"/>
</dbReference>
<sequence>MGSQITDKGGLVYGVAVAWTHLRPFLPFFLISCLVVVLVHLMRVIVYSGPFTDPLFFQKFYQRWPRPRPPEDQTPQPDLNGNMTHQAAEFIFVTQRVREGEMWRYQRPGFELLLLEQLQRQQCRSEFCDTLLQSEGVCIPAHSCILSALSPQFAQTLSTAPALSPGKKHLLEFQAMGPSTLLKLVRFLYSGELQGVEERERQEVMSAACQLGIVSLSHILSPPVPQDYPPTPSPSLHLDLGDPPPALPPPVFNLPPYQPPFPAPPGPTAESVCSGTGADAGLEEGDTSEFRRFEGNIPGFINYFLNPGGSQEEELGSRRGGGCGAGAETCRRGRKQVRQKKREGVAEERAEAGLEVLRTRSGNGAWQRGWRERARGVGRGKTGRGGGLVGSRSNIRAGPGGRQQPIKIRFKRRSEMWEVVSVEEGKVATPRGGVSQGRRRAGRRPQRGSGAYGRECRGLNQDGFPIIKRQRGRPRIRPLPFPALPHHLFKALTLSPPSDRLFPSFTAGPAPDFLHTLPLPLPPAPPASQEVDESDEQIEKLLEDVMMGLNFLPSALPVVTETEGSYSNGLNHERPCQPHPERAVTMVTAAGPTVLAETVSCPCDPLEHHGNTTTIPSMHLSANPSGDAASLRVPQPIMSELNDILDRFLWTFENQTAMQSVGETAVMGHGNASNARLGLGSEPGSCLAVTSGPSAGKANPHADPNRTELPVADIPRGEVSRPPCCSPLSGPVSDSSSVCEPSLRSAGVELQNCFWTGLPEREVHLEPPCLSPEPQCATAAECTRAIPECAPTLQREGGEAVQVPPKTEQLMGQAAHKPMGFQHQSLSDSAGWSRLQPSLPLPKWLSPHPVGLQFPLSSIDRTRANVAASHSNGVQNPQCHKISRLKKWNSRCGLAQQLAGDCRPRRPYPDKRKSCKTMWVENKKRTVARRQGQERKRAEEEEEGDDDEEEGRGNSSQRIRSLKRQADSSAKAQEGAADWAARKSKAKHVKYESRSETLPGVGVADRAGGVREDQ</sequence>
<dbReference type="PANTHER" id="PTHR47639:SF1">
    <property type="entry name" value="BTB_POZ DOMAIN-CONTAINING PROTEIN 18"/>
    <property type="match status" value="1"/>
</dbReference>
<reference evidence="4" key="1">
    <citation type="journal article" date="2023" name="Science">
        <title>Genome structures resolve the early diversification of teleost fishes.</title>
        <authorList>
            <person name="Parey E."/>
            <person name="Louis A."/>
            <person name="Montfort J."/>
            <person name="Bouchez O."/>
            <person name="Roques C."/>
            <person name="Iampietro C."/>
            <person name="Lluch J."/>
            <person name="Castinel A."/>
            <person name="Donnadieu C."/>
            <person name="Desvignes T."/>
            <person name="Floi Bucao C."/>
            <person name="Jouanno E."/>
            <person name="Wen M."/>
            <person name="Mejri S."/>
            <person name="Dirks R."/>
            <person name="Jansen H."/>
            <person name="Henkel C."/>
            <person name="Chen W.J."/>
            <person name="Zahm M."/>
            <person name="Cabau C."/>
            <person name="Klopp C."/>
            <person name="Thompson A.W."/>
            <person name="Robinson-Rechavi M."/>
            <person name="Braasch I."/>
            <person name="Lecointre G."/>
            <person name="Bobe J."/>
            <person name="Postlethwait J.H."/>
            <person name="Berthelot C."/>
            <person name="Roest Crollius H."/>
            <person name="Guiguen Y."/>
        </authorList>
    </citation>
    <scope>NUCLEOTIDE SEQUENCE</scope>
    <source>
        <strain evidence="4">WJC10195</strain>
    </source>
</reference>
<feature type="compositionally biased region" description="Acidic residues" evidence="1">
    <location>
        <begin position="940"/>
        <end position="950"/>
    </location>
</feature>
<dbReference type="SUPFAM" id="SSF54695">
    <property type="entry name" value="POZ domain"/>
    <property type="match status" value="1"/>
</dbReference>
<feature type="region of interest" description="Disordered" evidence="1">
    <location>
        <begin position="926"/>
        <end position="1014"/>
    </location>
</feature>
<dbReference type="AlphaFoldDB" id="A0A9Q1GEG6"/>
<dbReference type="SMART" id="SM00225">
    <property type="entry name" value="BTB"/>
    <property type="match status" value="1"/>
</dbReference>
<dbReference type="GO" id="GO:0032968">
    <property type="term" value="P:positive regulation of transcription elongation by RNA polymerase II"/>
    <property type="evidence" value="ECO:0007669"/>
    <property type="project" value="InterPro"/>
</dbReference>
<protein>
    <recommendedName>
        <fullName evidence="3">BTB domain-containing protein</fullName>
    </recommendedName>
</protein>
<organism evidence="4 5">
    <name type="scientific">Synaphobranchus kaupii</name>
    <name type="common">Kaup's arrowtooth eel</name>
    <dbReference type="NCBI Taxonomy" id="118154"/>
    <lineage>
        <taxon>Eukaryota</taxon>
        <taxon>Metazoa</taxon>
        <taxon>Chordata</taxon>
        <taxon>Craniata</taxon>
        <taxon>Vertebrata</taxon>
        <taxon>Euteleostomi</taxon>
        <taxon>Actinopterygii</taxon>
        <taxon>Neopterygii</taxon>
        <taxon>Teleostei</taxon>
        <taxon>Anguilliformes</taxon>
        <taxon>Synaphobranchidae</taxon>
        <taxon>Synaphobranchus</taxon>
    </lineage>
</organism>
<name>A0A9Q1GEG6_SYNKA</name>
<feature type="compositionally biased region" description="Basic residues" evidence="1">
    <location>
        <begin position="437"/>
        <end position="446"/>
    </location>
</feature>
<evidence type="ECO:0000313" key="5">
    <source>
        <dbReference type="Proteomes" id="UP001152622"/>
    </source>
</evidence>
<feature type="domain" description="BTB" evidence="3">
    <location>
        <begin position="128"/>
        <end position="197"/>
    </location>
</feature>
<dbReference type="Pfam" id="PF00651">
    <property type="entry name" value="BTB"/>
    <property type="match status" value="1"/>
</dbReference>
<dbReference type="InterPro" id="IPR011333">
    <property type="entry name" value="SKP1/BTB/POZ_sf"/>
</dbReference>
<evidence type="ECO:0000256" key="2">
    <source>
        <dbReference type="SAM" id="Phobius"/>
    </source>
</evidence>
<dbReference type="EMBL" id="JAINUF010000001">
    <property type="protein sequence ID" value="KAJ8382417.1"/>
    <property type="molecule type" value="Genomic_DNA"/>
</dbReference>
<dbReference type="Gene3D" id="3.30.710.10">
    <property type="entry name" value="Potassium Channel Kv1.1, Chain A"/>
    <property type="match status" value="1"/>
</dbReference>
<evidence type="ECO:0000313" key="4">
    <source>
        <dbReference type="EMBL" id="KAJ8382417.1"/>
    </source>
</evidence>
<comment type="caution">
    <text evidence="4">The sequence shown here is derived from an EMBL/GenBank/DDBJ whole genome shotgun (WGS) entry which is preliminary data.</text>
</comment>
<keyword evidence="2" id="KW-0812">Transmembrane</keyword>
<evidence type="ECO:0000259" key="3">
    <source>
        <dbReference type="PROSITE" id="PS50097"/>
    </source>
</evidence>
<dbReference type="OrthoDB" id="8963596at2759"/>
<feature type="transmembrane region" description="Helical" evidence="2">
    <location>
        <begin position="25"/>
        <end position="46"/>
    </location>
</feature>
<dbReference type="PROSITE" id="PS50097">
    <property type="entry name" value="BTB"/>
    <property type="match status" value="1"/>
</dbReference>
<dbReference type="Proteomes" id="UP001152622">
    <property type="component" value="Chromosome 1"/>
</dbReference>
<keyword evidence="2" id="KW-0472">Membrane</keyword>
<dbReference type="InterPro" id="IPR042915">
    <property type="entry name" value="BTBD18"/>
</dbReference>
<feature type="region of interest" description="Disordered" evidence="1">
    <location>
        <begin position="376"/>
        <end position="402"/>
    </location>
</feature>
<proteinExistence type="predicted"/>
<keyword evidence="5" id="KW-1185">Reference proteome</keyword>
<accession>A0A9Q1GEG6</accession>
<gene>
    <name evidence="4" type="ORF">SKAU_G00031950</name>
</gene>
<evidence type="ECO:0000256" key="1">
    <source>
        <dbReference type="SAM" id="MobiDB-lite"/>
    </source>
</evidence>
<keyword evidence="2" id="KW-1133">Transmembrane helix</keyword>
<dbReference type="PANTHER" id="PTHR47639">
    <property type="entry name" value="BTB/POZ DOMAIN-CONTAINING PROTEIN 18"/>
    <property type="match status" value="1"/>
</dbReference>
<feature type="region of interest" description="Disordered" evidence="1">
    <location>
        <begin position="428"/>
        <end position="454"/>
    </location>
</feature>